<accession>A0ABW3LH27</accession>
<name>A0ABW3LH27_9BACI</name>
<comment type="caution">
    <text evidence="3">The sequence shown here is derived from an EMBL/GenBank/DDBJ whole genome shotgun (WGS) entry which is preliminary data.</text>
</comment>
<comment type="similarity">
    <text evidence="1">Belongs to the amidase family.</text>
</comment>
<dbReference type="InterPro" id="IPR000120">
    <property type="entry name" value="Amidase"/>
</dbReference>
<dbReference type="InterPro" id="IPR036928">
    <property type="entry name" value="AS_sf"/>
</dbReference>
<proteinExistence type="inferred from homology"/>
<evidence type="ECO:0000259" key="2">
    <source>
        <dbReference type="Pfam" id="PF01425"/>
    </source>
</evidence>
<feature type="domain" description="Amidase" evidence="2">
    <location>
        <begin position="30"/>
        <end position="434"/>
    </location>
</feature>
<dbReference type="Gene3D" id="3.90.1300.10">
    <property type="entry name" value="Amidase signature (AS) domain"/>
    <property type="match status" value="1"/>
</dbReference>
<dbReference type="PANTHER" id="PTHR11895">
    <property type="entry name" value="TRANSAMIDASE"/>
    <property type="match status" value="1"/>
</dbReference>
<dbReference type="PROSITE" id="PS00571">
    <property type="entry name" value="AMIDASES"/>
    <property type="match status" value="1"/>
</dbReference>
<dbReference type="InterPro" id="IPR023631">
    <property type="entry name" value="Amidase_dom"/>
</dbReference>
<evidence type="ECO:0000313" key="4">
    <source>
        <dbReference type="Proteomes" id="UP001597040"/>
    </source>
</evidence>
<sequence length="454" mass="49910">MSGKEMDELLFKSIEEIGQLYRKKEVSPYEITKATIERLNTLEPKLNAFITVLSEEALIQAKKAEDTFVKGVEVGKLYGIPVSLKDIFDTKGIRTSLGSKIMKDYVPTENSHVYDAFSKAGAIIVGKNNMLEFAYGSVHPEYGQCNNPWDINRTAGGSSSGSASSIAAGIGFASIGTDTGGSIRLPSSFCGVVGLKPTYETVSRRGLFNLSHSLDHIGPITRTVRDNAIVLEGISTNQINYDSVFTESIKGMKIGVIRSFIDSNTHSEVEELVASAVEKLTELGGNVVDVKIPGIETFNDIGFPILMSEGSYHHRDWYPKWAEDYAEGTQIVLKEGFSVSAVTYLEAVEKKKEFREKLVDLFENFDVLVSPTSPSPATKNDPSFEDTTYDYLQRTMPFNISGNPAITVPAGLTPSENLPVGLQFIGRHYDESTLYRVADAFQLNSGGYRHPLIY</sequence>
<dbReference type="SUPFAM" id="SSF75304">
    <property type="entry name" value="Amidase signature (AS) enzymes"/>
    <property type="match status" value="1"/>
</dbReference>
<keyword evidence="4" id="KW-1185">Reference proteome</keyword>
<dbReference type="InterPro" id="IPR020556">
    <property type="entry name" value="Amidase_CS"/>
</dbReference>
<evidence type="ECO:0000313" key="3">
    <source>
        <dbReference type="EMBL" id="MFD1037428.1"/>
    </source>
</evidence>
<dbReference type="EMBL" id="JBHTKJ010000007">
    <property type="protein sequence ID" value="MFD1037428.1"/>
    <property type="molecule type" value="Genomic_DNA"/>
</dbReference>
<dbReference type="RefSeq" id="WP_390359464.1">
    <property type="nucleotide sequence ID" value="NZ_JBHTKJ010000007.1"/>
</dbReference>
<dbReference type="Pfam" id="PF01425">
    <property type="entry name" value="Amidase"/>
    <property type="match status" value="1"/>
</dbReference>
<gene>
    <name evidence="3" type="ORF">ACFQ3N_03175</name>
</gene>
<organism evidence="3 4">
    <name type="scientific">Virgibacillus byunsanensis</name>
    <dbReference type="NCBI Taxonomy" id="570945"/>
    <lineage>
        <taxon>Bacteria</taxon>
        <taxon>Bacillati</taxon>
        <taxon>Bacillota</taxon>
        <taxon>Bacilli</taxon>
        <taxon>Bacillales</taxon>
        <taxon>Bacillaceae</taxon>
        <taxon>Virgibacillus</taxon>
    </lineage>
</organism>
<dbReference type="PANTHER" id="PTHR11895:SF7">
    <property type="entry name" value="GLUTAMYL-TRNA(GLN) AMIDOTRANSFERASE SUBUNIT A, MITOCHONDRIAL"/>
    <property type="match status" value="1"/>
</dbReference>
<reference evidence="4" key="1">
    <citation type="journal article" date="2019" name="Int. J. Syst. Evol. Microbiol.">
        <title>The Global Catalogue of Microorganisms (GCM) 10K type strain sequencing project: providing services to taxonomists for standard genome sequencing and annotation.</title>
        <authorList>
            <consortium name="The Broad Institute Genomics Platform"/>
            <consortium name="The Broad Institute Genome Sequencing Center for Infectious Disease"/>
            <person name="Wu L."/>
            <person name="Ma J."/>
        </authorList>
    </citation>
    <scope>NUCLEOTIDE SEQUENCE [LARGE SCALE GENOMIC DNA]</scope>
    <source>
        <strain evidence="4">CCUG 56754</strain>
    </source>
</reference>
<evidence type="ECO:0000256" key="1">
    <source>
        <dbReference type="ARBA" id="ARBA00009199"/>
    </source>
</evidence>
<protein>
    <submittedName>
        <fullName evidence="3">Amidase</fullName>
    </submittedName>
</protein>
<dbReference type="Proteomes" id="UP001597040">
    <property type="component" value="Unassembled WGS sequence"/>
</dbReference>